<accession>A0AAE1DSH7</accession>
<proteinExistence type="predicted"/>
<sequence>MEPSTSCGDASQKRKRKTLYNHQEVLALLTNLDTDSESNYEDSDDEDFDPTDPIDLEILHTDEEWQDADLEFTPADPYFTTNSGIYFDDRGFEEIDYVSQFLDDAFWELITVETNRKAQQFFTEHPKLSRRSIFHGWKGTNGEEMKVFAGIIILMGLAKKP</sequence>
<gene>
    <name evidence="3" type="ORF">RRG08_029721</name>
</gene>
<evidence type="ECO:0000259" key="2">
    <source>
        <dbReference type="Pfam" id="PF13843"/>
    </source>
</evidence>
<dbReference type="PANTHER" id="PTHR46599">
    <property type="entry name" value="PIGGYBAC TRANSPOSABLE ELEMENT-DERIVED PROTEIN 4"/>
    <property type="match status" value="1"/>
</dbReference>
<dbReference type="Proteomes" id="UP001283361">
    <property type="component" value="Unassembled WGS sequence"/>
</dbReference>
<dbReference type="AlphaFoldDB" id="A0AAE1DSH7"/>
<dbReference type="Pfam" id="PF13843">
    <property type="entry name" value="DDE_Tnp_1_7"/>
    <property type="match status" value="1"/>
</dbReference>
<dbReference type="EMBL" id="JAWDGP010002766">
    <property type="protein sequence ID" value="KAK3780028.1"/>
    <property type="molecule type" value="Genomic_DNA"/>
</dbReference>
<feature type="compositionally biased region" description="Acidic residues" evidence="1">
    <location>
        <begin position="34"/>
        <end position="53"/>
    </location>
</feature>
<feature type="domain" description="PiggyBac transposable element-derived protein" evidence="2">
    <location>
        <begin position="96"/>
        <end position="161"/>
    </location>
</feature>
<dbReference type="InterPro" id="IPR029526">
    <property type="entry name" value="PGBD"/>
</dbReference>
<keyword evidence="4" id="KW-1185">Reference proteome</keyword>
<feature type="region of interest" description="Disordered" evidence="1">
    <location>
        <begin position="31"/>
        <end position="53"/>
    </location>
</feature>
<organism evidence="3 4">
    <name type="scientific">Elysia crispata</name>
    <name type="common">lettuce slug</name>
    <dbReference type="NCBI Taxonomy" id="231223"/>
    <lineage>
        <taxon>Eukaryota</taxon>
        <taxon>Metazoa</taxon>
        <taxon>Spiralia</taxon>
        <taxon>Lophotrochozoa</taxon>
        <taxon>Mollusca</taxon>
        <taxon>Gastropoda</taxon>
        <taxon>Heterobranchia</taxon>
        <taxon>Euthyneura</taxon>
        <taxon>Panpulmonata</taxon>
        <taxon>Sacoglossa</taxon>
        <taxon>Placobranchoidea</taxon>
        <taxon>Plakobranchidae</taxon>
        <taxon>Elysia</taxon>
    </lineage>
</organism>
<dbReference type="PANTHER" id="PTHR46599:SF3">
    <property type="entry name" value="PIGGYBAC TRANSPOSABLE ELEMENT-DERIVED PROTEIN 4"/>
    <property type="match status" value="1"/>
</dbReference>
<name>A0AAE1DSH7_9GAST</name>
<comment type="caution">
    <text evidence="3">The sequence shown here is derived from an EMBL/GenBank/DDBJ whole genome shotgun (WGS) entry which is preliminary data.</text>
</comment>
<protein>
    <recommendedName>
        <fullName evidence="2">PiggyBac transposable element-derived protein domain-containing protein</fullName>
    </recommendedName>
</protein>
<evidence type="ECO:0000256" key="1">
    <source>
        <dbReference type="SAM" id="MobiDB-lite"/>
    </source>
</evidence>
<reference evidence="3" key="1">
    <citation type="journal article" date="2023" name="G3 (Bethesda)">
        <title>A reference genome for the long-term kleptoplast-retaining sea slug Elysia crispata morphotype clarki.</title>
        <authorList>
            <person name="Eastman K.E."/>
            <person name="Pendleton A.L."/>
            <person name="Shaikh M.A."/>
            <person name="Suttiyut T."/>
            <person name="Ogas R."/>
            <person name="Tomko P."/>
            <person name="Gavelis G."/>
            <person name="Widhalm J.R."/>
            <person name="Wisecaver J.H."/>
        </authorList>
    </citation>
    <scope>NUCLEOTIDE SEQUENCE</scope>
    <source>
        <strain evidence="3">ECLA1</strain>
    </source>
</reference>
<evidence type="ECO:0000313" key="3">
    <source>
        <dbReference type="EMBL" id="KAK3780028.1"/>
    </source>
</evidence>
<evidence type="ECO:0000313" key="4">
    <source>
        <dbReference type="Proteomes" id="UP001283361"/>
    </source>
</evidence>